<protein>
    <submittedName>
        <fullName evidence="3">Uncharacterized protein</fullName>
    </submittedName>
</protein>
<evidence type="ECO:0000313" key="3">
    <source>
        <dbReference type="EMBL" id="KAL1615020.1"/>
    </source>
</evidence>
<reference evidence="3 4" key="1">
    <citation type="submission" date="2024-02" db="EMBL/GenBank/DDBJ databases">
        <title>De novo assembly and annotation of 12 fungi associated with fruit tree decline syndrome in Ontario, Canada.</title>
        <authorList>
            <person name="Sulman M."/>
            <person name="Ellouze W."/>
            <person name="Ilyukhin E."/>
        </authorList>
    </citation>
    <scope>NUCLEOTIDE SEQUENCE [LARGE SCALE GENOMIC DNA]</scope>
    <source>
        <strain evidence="3 4">M1-105</strain>
    </source>
</reference>
<organism evidence="3 4">
    <name type="scientific">Neofusicoccum ribis</name>
    <dbReference type="NCBI Taxonomy" id="45134"/>
    <lineage>
        <taxon>Eukaryota</taxon>
        <taxon>Fungi</taxon>
        <taxon>Dikarya</taxon>
        <taxon>Ascomycota</taxon>
        <taxon>Pezizomycotina</taxon>
        <taxon>Dothideomycetes</taxon>
        <taxon>Dothideomycetes incertae sedis</taxon>
        <taxon>Botryosphaeriales</taxon>
        <taxon>Botryosphaeriaceae</taxon>
        <taxon>Neofusicoccum</taxon>
    </lineage>
</organism>
<keyword evidence="4" id="KW-1185">Reference proteome</keyword>
<feature type="compositionally biased region" description="Basic residues" evidence="1">
    <location>
        <begin position="452"/>
        <end position="463"/>
    </location>
</feature>
<gene>
    <name evidence="3" type="ORF">SLS56_011959</name>
</gene>
<dbReference type="EMBL" id="JAJVDC020000340">
    <property type="protein sequence ID" value="KAL1615020.1"/>
    <property type="molecule type" value="Genomic_DNA"/>
</dbReference>
<keyword evidence="2" id="KW-0812">Transmembrane</keyword>
<proteinExistence type="predicted"/>
<feature type="compositionally biased region" description="Low complexity" evidence="1">
    <location>
        <begin position="434"/>
        <end position="448"/>
    </location>
</feature>
<evidence type="ECO:0000313" key="4">
    <source>
        <dbReference type="Proteomes" id="UP001521116"/>
    </source>
</evidence>
<accession>A0ABR3SBN4</accession>
<evidence type="ECO:0000256" key="1">
    <source>
        <dbReference type="SAM" id="MobiDB-lite"/>
    </source>
</evidence>
<evidence type="ECO:0000256" key="2">
    <source>
        <dbReference type="SAM" id="Phobius"/>
    </source>
</evidence>
<keyword evidence="2" id="KW-1133">Transmembrane helix</keyword>
<feature type="transmembrane region" description="Helical" evidence="2">
    <location>
        <begin position="25"/>
        <end position="48"/>
    </location>
</feature>
<feature type="transmembrane region" description="Helical" evidence="2">
    <location>
        <begin position="97"/>
        <end position="116"/>
    </location>
</feature>
<keyword evidence="2" id="KW-0472">Membrane</keyword>
<comment type="caution">
    <text evidence="3">The sequence shown here is derived from an EMBL/GenBank/DDBJ whole genome shotgun (WGS) entry which is preliminary data.</text>
</comment>
<feature type="region of interest" description="Disordered" evidence="1">
    <location>
        <begin position="434"/>
        <end position="463"/>
    </location>
</feature>
<feature type="transmembrane region" description="Helical" evidence="2">
    <location>
        <begin position="69"/>
        <end position="91"/>
    </location>
</feature>
<sequence>MPSQGDDPTIVGPQLKIADETGRVALLWTSISLAVFTSLAQGLITTVIQISEDQGLWTFRFRLARYEHIWWTVVSSILTVSFVLIILTFLAGNTQDSLGVLALSTATTIAIVRYAVPAWRNRDFIENRWLAWTGPSRTSIKASYRALCGDAAQWARLSRELPERKILSAPSDDWGLSLFPPPGLKEDPTALLDKFADQDLPKYVAPDPHHRCVYDDGTTTASANGNLSLQWGEAQGFRRRVSRAIHAMPKGLLSSRPLTVDEYNGEGLTLAFGILGRNKGLRPHTLVFDASDAWKTRRGIARADPHTRVQHALESGSAWAPRPSKVMRSYYAHAVEGQFGTLPDAFRDAATELALVLLDAPPRPLRVWLGRGLEQQDVDVNLWMSGRTGGGAGGGAASRATPEQLNALYRASYASMVLSLNYLLLHPPLAAAASSSSSSSSNSDAISDAKQHSQHHHHHRAPHPVRPDLTCFALLHLAEQSVRLDEKAGELVAGPGAARPVWWGDAWVRARLRREQACLKGGWKDPAAWLLGLKDFPVELDAECQPAWPTVVYKPERGGE</sequence>
<name>A0ABR3SBN4_9PEZI</name>
<dbReference type="Proteomes" id="UP001521116">
    <property type="component" value="Unassembled WGS sequence"/>
</dbReference>